<accession>X1GXR3</accession>
<organism evidence="1">
    <name type="scientific">marine sediment metagenome</name>
    <dbReference type="NCBI Taxonomy" id="412755"/>
    <lineage>
        <taxon>unclassified sequences</taxon>
        <taxon>metagenomes</taxon>
        <taxon>ecological metagenomes</taxon>
    </lineage>
</organism>
<dbReference type="EMBL" id="BARU01006263">
    <property type="protein sequence ID" value="GAH46419.1"/>
    <property type="molecule type" value="Genomic_DNA"/>
</dbReference>
<sequence length="419" mass="46324">MRSSTIFIVVLIAASPVWAQWENAVIDTITNTQIRKETELQSLDLDSVDCVHLAWKQIRDGGGWRIFYATNNPGGVWLSPQEVGDSTQASFSPGLAVSPISDHPFIIFEQNSEIYLAYQSEAIWQRQQITSNSQLDCSPTIAIDSLGLIHLAWITDDPGSGEYKIAYALGDSVNWDIQTLVGSDLGAYGTGASPYITVSPQGVAHVVYRGGTYGNYHIHHTWNDSFGGSNWSYEIMVSGNANDFSSALVIEEGSDLHLAVSGNDGWGFPGRVYYFYQPEGQSWQPFELASLSYSAVVPSIDLDEYGFPHIVWMEISGNMYTGNIFYSHKEAGGSWQVSSVIGGDYFFPSFRVDNQNFGHVGCHTGGNTGIYDIYHIRSGESLTSLEEYPHCTKGFSSYYLSHNYPPLSLIFSNLFFSAQ</sequence>
<name>X1GXR3_9ZZZZ</name>
<dbReference type="AlphaFoldDB" id="X1GXR3"/>
<evidence type="ECO:0000313" key="1">
    <source>
        <dbReference type="EMBL" id="GAH46419.1"/>
    </source>
</evidence>
<gene>
    <name evidence="1" type="ORF">S03H2_12301</name>
</gene>
<protein>
    <submittedName>
        <fullName evidence="1">Uncharacterized protein</fullName>
    </submittedName>
</protein>
<reference evidence="1" key="1">
    <citation type="journal article" date="2014" name="Front. Microbiol.">
        <title>High frequency of phylogenetically diverse reductive dehalogenase-homologous genes in deep subseafloor sedimentary metagenomes.</title>
        <authorList>
            <person name="Kawai M."/>
            <person name="Futagami T."/>
            <person name="Toyoda A."/>
            <person name="Takaki Y."/>
            <person name="Nishi S."/>
            <person name="Hori S."/>
            <person name="Arai W."/>
            <person name="Tsubouchi T."/>
            <person name="Morono Y."/>
            <person name="Uchiyama I."/>
            <person name="Ito T."/>
            <person name="Fujiyama A."/>
            <person name="Inagaki F."/>
            <person name="Takami H."/>
        </authorList>
    </citation>
    <scope>NUCLEOTIDE SEQUENCE</scope>
    <source>
        <strain evidence="1">Expedition CK06-06</strain>
    </source>
</reference>
<comment type="caution">
    <text evidence="1">The sequence shown here is derived from an EMBL/GenBank/DDBJ whole genome shotgun (WGS) entry which is preliminary data.</text>
</comment>
<proteinExistence type="predicted"/>
<dbReference type="SUPFAM" id="SSF89372">
    <property type="entry name" value="Fucose-specific lectin"/>
    <property type="match status" value="2"/>
</dbReference>